<feature type="region of interest" description="Disordered" evidence="1">
    <location>
        <begin position="128"/>
        <end position="147"/>
    </location>
</feature>
<evidence type="ECO:0000259" key="2">
    <source>
        <dbReference type="SMART" id="SM01224"/>
    </source>
</evidence>
<feature type="compositionally biased region" description="Pro residues" evidence="1">
    <location>
        <begin position="137"/>
        <end position="146"/>
    </location>
</feature>
<dbReference type="AlphaFoldDB" id="A0A6V7P5K6"/>
<feature type="domain" description="G protein gamma" evidence="2">
    <location>
        <begin position="155"/>
        <end position="212"/>
    </location>
</feature>
<accession>A0A6V7P5K6</accession>
<organism evidence="3">
    <name type="scientific">Ananas comosus var. bracteatus</name>
    <name type="common">red pineapple</name>
    <dbReference type="NCBI Taxonomy" id="296719"/>
    <lineage>
        <taxon>Eukaryota</taxon>
        <taxon>Viridiplantae</taxon>
        <taxon>Streptophyta</taxon>
        <taxon>Embryophyta</taxon>
        <taxon>Tracheophyta</taxon>
        <taxon>Spermatophyta</taxon>
        <taxon>Magnoliopsida</taxon>
        <taxon>Liliopsida</taxon>
        <taxon>Poales</taxon>
        <taxon>Bromeliaceae</taxon>
        <taxon>Bromelioideae</taxon>
        <taxon>Ananas</taxon>
    </lineage>
</organism>
<dbReference type="EMBL" id="LR862145">
    <property type="protein sequence ID" value="CAD1826105.1"/>
    <property type="molecule type" value="Genomic_DNA"/>
</dbReference>
<dbReference type="SMART" id="SM01224">
    <property type="entry name" value="G_gamma"/>
    <property type="match status" value="1"/>
</dbReference>
<sequence>MPRMTHRTVLSTSCGPHRNFAPIPDFAPPAIVISVGPARGTARISAAEPCGTTRPGAFMAFCHHASANFEVTSSSATEQHCLNPAYKYDSYAGSDNKNARGANGVVPFLLSLSLSLLGSAYSAAGDGDGAARAAVEPPSPKSPPKYPDFCGRRRLQLEVQILNREIGFLEDELQSLDGIQPVSKCCKEVNEFVGTKPDPLIPVYDSTTLSLTIFRIVDVTSDDQNSASTSHGSAVALVFACLRSNYRAAAVHARRTAAPTANVDAHVDALITAAACSPAVNRVAVAQRSLLANLVANPIAVARRSLLANPTAVALRSPAANRVAALIAVRAASHATVAQSVPAVCTVARSVRAVSVLSAVVGGFPVSGLGLVVAQISVVAPRVHAADPVALFRPPRVPRSLVLVFGRARDVQRIAFARDAVNHAV</sequence>
<dbReference type="PANTHER" id="PTHR32378">
    <property type="entry name" value="GUANINE NUCLEOTIDE-BINDING PROTEIN SUBUNIT GAMMA 3"/>
    <property type="match status" value="1"/>
</dbReference>
<dbReference type="PANTHER" id="PTHR32378:SF10">
    <property type="entry name" value="GUANINE NUCLEOTIDE-BINDING PROTEIN SUBUNIT GAMMA 3"/>
    <property type="match status" value="1"/>
</dbReference>
<evidence type="ECO:0000256" key="1">
    <source>
        <dbReference type="SAM" id="MobiDB-lite"/>
    </source>
</evidence>
<dbReference type="InterPro" id="IPR055305">
    <property type="entry name" value="GG3-like"/>
</dbReference>
<protein>
    <recommendedName>
        <fullName evidence="2">G protein gamma domain-containing protein</fullName>
    </recommendedName>
</protein>
<reference evidence="3" key="1">
    <citation type="submission" date="2020-07" db="EMBL/GenBank/DDBJ databases">
        <authorList>
            <person name="Lin J."/>
        </authorList>
    </citation>
    <scope>NUCLEOTIDE SEQUENCE</scope>
</reference>
<gene>
    <name evidence="3" type="ORF">CB5_LOCUS9316</name>
</gene>
<dbReference type="InterPro" id="IPR015898">
    <property type="entry name" value="G-protein_gamma-like_dom"/>
</dbReference>
<proteinExistence type="predicted"/>
<evidence type="ECO:0000313" key="3">
    <source>
        <dbReference type="EMBL" id="CAD1826105.1"/>
    </source>
</evidence>
<name>A0A6V7P5K6_ANACO</name>